<dbReference type="CDD" id="cd00093">
    <property type="entry name" value="HTH_XRE"/>
    <property type="match status" value="1"/>
</dbReference>
<dbReference type="RefSeq" id="WP_369334904.1">
    <property type="nucleotide sequence ID" value="NZ_JANFQO010000029.1"/>
</dbReference>
<dbReference type="EMBL" id="JANFQO010000029">
    <property type="protein sequence ID" value="MCQ4167398.1"/>
    <property type="molecule type" value="Genomic_DNA"/>
</dbReference>
<reference evidence="3" key="1">
    <citation type="submission" date="2022-07" db="EMBL/GenBank/DDBJ databases">
        <title>Tahibacter sp., a new gammaproteobacterium isolated from the silt sample collected at pig farm.</title>
        <authorList>
            <person name="Chen H."/>
        </authorList>
    </citation>
    <scope>NUCLEOTIDE SEQUENCE</scope>
    <source>
        <strain evidence="3">P2K</strain>
    </source>
</reference>
<evidence type="ECO:0000259" key="2">
    <source>
        <dbReference type="PROSITE" id="PS50943"/>
    </source>
</evidence>
<feature type="domain" description="HTH cro/C1-type" evidence="2">
    <location>
        <begin position="12"/>
        <end position="66"/>
    </location>
</feature>
<evidence type="ECO:0000313" key="3">
    <source>
        <dbReference type="EMBL" id="MCQ4167398.1"/>
    </source>
</evidence>
<accession>A0ABT1QYQ6</accession>
<dbReference type="Proteomes" id="UP001165498">
    <property type="component" value="Unassembled WGS sequence"/>
</dbReference>
<dbReference type="Gene3D" id="1.10.260.40">
    <property type="entry name" value="lambda repressor-like DNA-binding domains"/>
    <property type="match status" value="1"/>
</dbReference>
<keyword evidence="1" id="KW-0238">DNA-binding</keyword>
<dbReference type="Pfam" id="PF01381">
    <property type="entry name" value="HTH_3"/>
    <property type="match status" value="1"/>
</dbReference>
<name>A0ABT1QYQ6_9GAMM</name>
<dbReference type="InterPro" id="IPR010982">
    <property type="entry name" value="Lambda_DNA-bd_dom_sf"/>
</dbReference>
<dbReference type="InterPro" id="IPR001387">
    <property type="entry name" value="Cro/C1-type_HTH"/>
</dbReference>
<evidence type="ECO:0000313" key="4">
    <source>
        <dbReference type="Proteomes" id="UP001165498"/>
    </source>
</evidence>
<comment type="caution">
    <text evidence="3">The sequence shown here is derived from an EMBL/GenBank/DDBJ whole genome shotgun (WGS) entry which is preliminary data.</text>
</comment>
<dbReference type="SUPFAM" id="SSF47413">
    <property type="entry name" value="lambda repressor-like DNA-binding domains"/>
    <property type="match status" value="1"/>
</dbReference>
<proteinExistence type="predicted"/>
<dbReference type="PANTHER" id="PTHR46797">
    <property type="entry name" value="HTH-TYPE TRANSCRIPTIONAL REGULATOR"/>
    <property type="match status" value="1"/>
</dbReference>
<dbReference type="PANTHER" id="PTHR46797:SF1">
    <property type="entry name" value="METHYLPHOSPHONATE SYNTHASE"/>
    <property type="match status" value="1"/>
</dbReference>
<sequence length="73" mass="7777">MTTFEQILGQVIAEQRRKVGLSQEALADLCGVHATYISQLERGLKSPTVRVLRGIAKALGTLGSKLLAAAEAQ</sequence>
<dbReference type="InterPro" id="IPR050807">
    <property type="entry name" value="TransReg_Diox_bact_type"/>
</dbReference>
<evidence type="ECO:0000256" key="1">
    <source>
        <dbReference type="ARBA" id="ARBA00023125"/>
    </source>
</evidence>
<keyword evidence="4" id="KW-1185">Reference proteome</keyword>
<organism evidence="3 4">
    <name type="scientific">Tahibacter harae</name>
    <dbReference type="NCBI Taxonomy" id="2963937"/>
    <lineage>
        <taxon>Bacteria</taxon>
        <taxon>Pseudomonadati</taxon>
        <taxon>Pseudomonadota</taxon>
        <taxon>Gammaproteobacteria</taxon>
        <taxon>Lysobacterales</taxon>
        <taxon>Rhodanobacteraceae</taxon>
        <taxon>Tahibacter</taxon>
    </lineage>
</organism>
<dbReference type="PROSITE" id="PS50943">
    <property type="entry name" value="HTH_CROC1"/>
    <property type="match status" value="1"/>
</dbReference>
<dbReference type="SMART" id="SM00530">
    <property type="entry name" value="HTH_XRE"/>
    <property type="match status" value="1"/>
</dbReference>
<protein>
    <submittedName>
        <fullName evidence="3">Helix-turn-helix domain-containing protein</fullName>
    </submittedName>
</protein>
<gene>
    <name evidence="3" type="ORF">NM961_22005</name>
</gene>